<dbReference type="EMBL" id="CP073344">
    <property type="protein sequence ID" value="UTW02794.1"/>
    <property type="molecule type" value="Genomic_DNA"/>
</dbReference>
<gene>
    <name evidence="6" type="ORF">KDX31_15800</name>
</gene>
<keyword evidence="4" id="KW-0233">DNA recombination</keyword>
<dbReference type="InterPro" id="IPR002104">
    <property type="entry name" value="Integrase_catalytic"/>
</dbReference>
<dbReference type="PANTHER" id="PTHR30629">
    <property type="entry name" value="PROPHAGE INTEGRASE"/>
    <property type="match status" value="1"/>
</dbReference>
<keyword evidence="3" id="KW-0238">DNA-binding</keyword>
<dbReference type="Proteomes" id="UP001059950">
    <property type="component" value="Chromosome"/>
</dbReference>
<dbReference type="PANTHER" id="PTHR30629:SF2">
    <property type="entry name" value="PROPHAGE INTEGRASE INTS-RELATED"/>
    <property type="match status" value="1"/>
</dbReference>
<evidence type="ECO:0000256" key="1">
    <source>
        <dbReference type="ARBA" id="ARBA00008857"/>
    </source>
</evidence>
<sequence length="522" mass="61262">MATTKRVKKADFKLSNYIADHKITRMTSFAFKEAEIAKLPLMADDRTIDLYDSSLERGEWKLVLRLQKTRKTFHIRNRSGMKGKIGVWIPKPNSNHYPRGFVSLAQARKEFYKRIEELKALTAEAAEKQKWTIEQYLDNQYIQDRLVKPTKDGNIHHVTESTIREIKQGFPLWINKRLIDAHNDWPEQFANYWNSKECVVPRTQERKTGISSETQRKYYSMINAMFHICVKMGYLRHNPIDNKTYLFKRNEKQEIRTYEDDFGYEEIIDFIFDECSGSQAGKLMISTIILTGARPAEVYRNKASNFNEKKRNVFIPGAISKNSGQRRIAIRVERYWIELKKYKRNNWQENPNDFMFPSNKSNTGHSTENMYKQIWQQIKHAYKITHGVLYDSRHTFATESARESNVEVTAGLIGNSIATTYKYYYKNKEEDAERVVEAIHTKKRKQTNNAPTSTATTRSVISIGKLPEEVAEFFEMFRSGKELPGDNQLYKDDWMSFISKVKKRVERGRMGEDTEDWLDAVT</sequence>
<dbReference type="Pfam" id="PF00589">
    <property type="entry name" value="Phage_integrase"/>
    <property type="match status" value="1"/>
</dbReference>
<proteinExistence type="inferred from homology"/>
<name>A0ABY5GU45_9GAMM</name>
<dbReference type="Gene3D" id="1.10.443.10">
    <property type="entry name" value="Intergrase catalytic core"/>
    <property type="match status" value="1"/>
</dbReference>
<dbReference type="InterPro" id="IPR013762">
    <property type="entry name" value="Integrase-like_cat_sf"/>
</dbReference>
<feature type="domain" description="Tyr recombinase" evidence="5">
    <location>
        <begin position="258"/>
        <end position="437"/>
    </location>
</feature>
<evidence type="ECO:0000259" key="5">
    <source>
        <dbReference type="PROSITE" id="PS51898"/>
    </source>
</evidence>
<evidence type="ECO:0000313" key="7">
    <source>
        <dbReference type="Proteomes" id="UP001059950"/>
    </source>
</evidence>
<evidence type="ECO:0000256" key="3">
    <source>
        <dbReference type="ARBA" id="ARBA00023125"/>
    </source>
</evidence>
<dbReference type="SUPFAM" id="SSF56349">
    <property type="entry name" value="DNA breaking-rejoining enzymes"/>
    <property type="match status" value="1"/>
</dbReference>
<dbReference type="CDD" id="cd00397">
    <property type="entry name" value="DNA_BRE_C"/>
    <property type="match status" value="1"/>
</dbReference>
<evidence type="ECO:0000256" key="4">
    <source>
        <dbReference type="ARBA" id="ARBA00023172"/>
    </source>
</evidence>
<keyword evidence="7" id="KW-1185">Reference proteome</keyword>
<dbReference type="InterPro" id="IPR010998">
    <property type="entry name" value="Integrase_recombinase_N"/>
</dbReference>
<dbReference type="Gene3D" id="1.10.150.130">
    <property type="match status" value="1"/>
</dbReference>
<protein>
    <submittedName>
        <fullName evidence="6">Site-specific integrase</fullName>
    </submittedName>
</protein>
<evidence type="ECO:0000256" key="2">
    <source>
        <dbReference type="ARBA" id="ARBA00022908"/>
    </source>
</evidence>
<dbReference type="InterPro" id="IPR050808">
    <property type="entry name" value="Phage_Integrase"/>
</dbReference>
<evidence type="ECO:0000313" key="6">
    <source>
        <dbReference type="EMBL" id="UTW02794.1"/>
    </source>
</evidence>
<dbReference type="PROSITE" id="PS51898">
    <property type="entry name" value="TYR_RECOMBINASE"/>
    <property type="match status" value="1"/>
</dbReference>
<accession>A0ABY5GU45</accession>
<keyword evidence="2" id="KW-0229">DNA integration</keyword>
<comment type="similarity">
    <text evidence="1">Belongs to the 'phage' integrase family.</text>
</comment>
<reference evidence="6" key="1">
    <citation type="submission" date="2021-04" db="EMBL/GenBank/DDBJ databases">
        <title>Oceanospirillales bacteria with DddD are important DMSP degraders in coastal seawater.</title>
        <authorList>
            <person name="Liu J."/>
        </authorList>
    </citation>
    <scope>NUCLEOTIDE SEQUENCE</scope>
    <source>
        <strain evidence="6">GY6</strain>
    </source>
</reference>
<dbReference type="InterPro" id="IPR011010">
    <property type="entry name" value="DNA_brk_join_enz"/>
</dbReference>
<organism evidence="6 7">
    <name type="scientific">Amphritea atlantica</name>
    <dbReference type="NCBI Taxonomy" id="355243"/>
    <lineage>
        <taxon>Bacteria</taxon>
        <taxon>Pseudomonadati</taxon>
        <taxon>Pseudomonadota</taxon>
        <taxon>Gammaproteobacteria</taxon>
        <taxon>Oceanospirillales</taxon>
        <taxon>Oceanospirillaceae</taxon>
        <taxon>Amphritea</taxon>
    </lineage>
</organism>